<dbReference type="SMART" id="SM00380">
    <property type="entry name" value="AP2"/>
    <property type="match status" value="1"/>
</dbReference>
<dbReference type="AlphaFoldDB" id="A0A2N9H920"/>
<dbReference type="SUPFAM" id="SSF54171">
    <property type="entry name" value="DNA-binding domain"/>
    <property type="match status" value="1"/>
</dbReference>
<dbReference type="Gene3D" id="3.30.730.10">
    <property type="entry name" value="AP2/ERF domain"/>
    <property type="match status" value="1"/>
</dbReference>
<keyword evidence="5" id="KW-0539">Nucleus</keyword>
<keyword evidence="4" id="KW-0804">Transcription</keyword>
<feature type="compositionally biased region" description="Basic residues" evidence="7">
    <location>
        <begin position="64"/>
        <end position="74"/>
    </location>
</feature>
<dbReference type="GO" id="GO:0003700">
    <property type="term" value="F:DNA-binding transcription factor activity"/>
    <property type="evidence" value="ECO:0007669"/>
    <property type="project" value="InterPro"/>
</dbReference>
<dbReference type="CDD" id="cd00018">
    <property type="entry name" value="AP2"/>
    <property type="match status" value="1"/>
</dbReference>
<evidence type="ECO:0000256" key="2">
    <source>
        <dbReference type="ARBA" id="ARBA00023015"/>
    </source>
</evidence>
<evidence type="ECO:0000259" key="8">
    <source>
        <dbReference type="PROSITE" id="PS51032"/>
    </source>
</evidence>
<name>A0A2N9H920_FAGSY</name>
<dbReference type="InterPro" id="IPR016177">
    <property type="entry name" value="DNA-bd_dom_sf"/>
</dbReference>
<dbReference type="InterPro" id="IPR044808">
    <property type="entry name" value="ERF_plant"/>
</dbReference>
<dbReference type="PANTHER" id="PTHR31190:SF181">
    <property type="entry name" value="OS02G0764700 PROTEIN"/>
    <property type="match status" value="1"/>
</dbReference>
<comment type="subcellular location">
    <subcellularLocation>
        <location evidence="1">Nucleus</location>
    </subcellularLocation>
</comment>
<sequence>MVSALRHMITGGIHGLTPQQLQLLDGSMFASTSGVNTCHLCNINGCLGCNNTTKKKNDKDNDNKKKKTTKYRGVRQRPWGKWAAEIRNPREAKRKWLGTFLTAEEAARAYDKAAIELRGARAKLNFPLSDHVENRSVAEQEQADQESVTMTKSETQIVEQAQSSKEEIELLDSLNFTVEELEQWMKDLD</sequence>
<evidence type="ECO:0000256" key="4">
    <source>
        <dbReference type="ARBA" id="ARBA00023163"/>
    </source>
</evidence>
<evidence type="ECO:0000256" key="7">
    <source>
        <dbReference type="SAM" id="MobiDB-lite"/>
    </source>
</evidence>
<feature type="domain" description="AP2/ERF" evidence="8">
    <location>
        <begin position="70"/>
        <end position="127"/>
    </location>
</feature>
<dbReference type="PANTHER" id="PTHR31190">
    <property type="entry name" value="DNA-BINDING DOMAIN"/>
    <property type="match status" value="1"/>
</dbReference>
<organism evidence="9">
    <name type="scientific">Fagus sylvatica</name>
    <name type="common">Beechnut</name>
    <dbReference type="NCBI Taxonomy" id="28930"/>
    <lineage>
        <taxon>Eukaryota</taxon>
        <taxon>Viridiplantae</taxon>
        <taxon>Streptophyta</taxon>
        <taxon>Embryophyta</taxon>
        <taxon>Tracheophyta</taxon>
        <taxon>Spermatophyta</taxon>
        <taxon>Magnoliopsida</taxon>
        <taxon>eudicotyledons</taxon>
        <taxon>Gunneridae</taxon>
        <taxon>Pentapetalae</taxon>
        <taxon>rosids</taxon>
        <taxon>fabids</taxon>
        <taxon>Fagales</taxon>
        <taxon>Fagaceae</taxon>
        <taxon>Fagus</taxon>
    </lineage>
</organism>
<accession>A0A2N9H920</accession>
<dbReference type="EMBL" id="OIVN01003001">
    <property type="protein sequence ID" value="SPD08084.1"/>
    <property type="molecule type" value="Genomic_DNA"/>
</dbReference>
<dbReference type="InterPro" id="IPR036955">
    <property type="entry name" value="AP2/ERF_dom_sf"/>
</dbReference>
<evidence type="ECO:0000256" key="5">
    <source>
        <dbReference type="ARBA" id="ARBA00023242"/>
    </source>
</evidence>
<dbReference type="GO" id="GO:0003677">
    <property type="term" value="F:DNA binding"/>
    <property type="evidence" value="ECO:0007669"/>
    <property type="project" value="UniProtKB-KW"/>
</dbReference>
<evidence type="ECO:0000256" key="6">
    <source>
        <dbReference type="ARBA" id="ARBA00024343"/>
    </source>
</evidence>
<keyword evidence="3" id="KW-0238">DNA-binding</keyword>
<dbReference type="InterPro" id="IPR001471">
    <property type="entry name" value="AP2/ERF_dom"/>
</dbReference>
<dbReference type="FunFam" id="3.30.730.10:FF:000001">
    <property type="entry name" value="Ethylene-responsive transcription factor 2"/>
    <property type="match status" value="1"/>
</dbReference>
<evidence type="ECO:0000313" key="9">
    <source>
        <dbReference type="EMBL" id="SPD08084.1"/>
    </source>
</evidence>
<keyword evidence="2" id="KW-0805">Transcription regulation</keyword>
<proteinExistence type="inferred from homology"/>
<comment type="similarity">
    <text evidence="6">Belongs to the AP2/ERF transcription factor family. ERF subfamily.</text>
</comment>
<feature type="region of interest" description="Disordered" evidence="7">
    <location>
        <begin position="52"/>
        <end position="74"/>
    </location>
</feature>
<evidence type="ECO:0000256" key="1">
    <source>
        <dbReference type="ARBA" id="ARBA00004123"/>
    </source>
</evidence>
<dbReference type="PRINTS" id="PR00367">
    <property type="entry name" value="ETHRSPELEMNT"/>
</dbReference>
<protein>
    <recommendedName>
        <fullName evidence="8">AP2/ERF domain-containing protein</fullName>
    </recommendedName>
</protein>
<dbReference type="Pfam" id="PF00847">
    <property type="entry name" value="AP2"/>
    <property type="match status" value="1"/>
</dbReference>
<evidence type="ECO:0000256" key="3">
    <source>
        <dbReference type="ARBA" id="ARBA00023125"/>
    </source>
</evidence>
<gene>
    <name evidence="9" type="ORF">FSB_LOCUS35966</name>
</gene>
<dbReference type="PROSITE" id="PS51032">
    <property type="entry name" value="AP2_ERF"/>
    <property type="match status" value="1"/>
</dbReference>
<dbReference type="GO" id="GO:0005634">
    <property type="term" value="C:nucleus"/>
    <property type="evidence" value="ECO:0007669"/>
    <property type="project" value="UniProtKB-SubCell"/>
</dbReference>
<reference evidence="9" key="1">
    <citation type="submission" date="2018-02" db="EMBL/GenBank/DDBJ databases">
        <authorList>
            <person name="Cohen D.B."/>
            <person name="Kent A.D."/>
        </authorList>
    </citation>
    <scope>NUCLEOTIDE SEQUENCE</scope>
</reference>
<dbReference type="GO" id="GO:0009873">
    <property type="term" value="P:ethylene-activated signaling pathway"/>
    <property type="evidence" value="ECO:0007669"/>
    <property type="project" value="InterPro"/>
</dbReference>